<dbReference type="EMBL" id="JASDAP010000001">
    <property type="protein sequence ID" value="KAK1906229.1"/>
    <property type="molecule type" value="Genomic_DNA"/>
</dbReference>
<dbReference type="AlphaFoldDB" id="A0AAD9FLG3"/>
<organism evidence="2 3">
    <name type="scientific">Dissostichus eleginoides</name>
    <name type="common">Patagonian toothfish</name>
    <name type="synonym">Dissostichus amissus</name>
    <dbReference type="NCBI Taxonomy" id="100907"/>
    <lineage>
        <taxon>Eukaryota</taxon>
        <taxon>Metazoa</taxon>
        <taxon>Chordata</taxon>
        <taxon>Craniata</taxon>
        <taxon>Vertebrata</taxon>
        <taxon>Euteleostomi</taxon>
        <taxon>Actinopterygii</taxon>
        <taxon>Neopterygii</taxon>
        <taxon>Teleostei</taxon>
        <taxon>Neoteleostei</taxon>
        <taxon>Acanthomorphata</taxon>
        <taxon>Eupercaria</taxon>
        <taxon>Perciformes</taxon>
        <taxon>Notothenioidei</taxon>
        <taxon>Nototheniidae</taxon>
        <taxon>Dissostichus</taxon>
    </lineage>
</organism>
<reference evidence="2" key="1">
    <citation type="submission" date="2023-04" db="EMBL/GenBank/DDBJ databases">
        <title>Chromosome-level genome of Chaenocephalus aceratus.</title>
        <authorList>
            <person name="Park H."/>
        </authorList>
    </citation>
    <scope>NUCLEOTIDE SEQUENCE</scope>
    <source>
        <strain evidence="2">DE</strain>
        <tissue evidence="2">Muscle</tissue>
    </source>
</reference>
<feature type="region of interest" description="Disordered" evidence="1">
    <location>
        <begin position="46"/>
        <end position="81"/>
    </location>
</feature>
<evidence type="ECO:0000256" key="1">
    <source>
        <dbReference type="SAM" id="MobiDB-lite"/>
    </source>
</evidence>
<dbReference type="Proteomes" id="UP001228049">
    <property type="component" value="Unassembled WGS sequence"/>
</dbReference>
<gene>
    <name evidence="2" type="ORF">KUDE01_008631</name>
</gene>
<evidence type="ECO:0000313" key="2">
    <source>
        <dbReference type="EMBL" id="KAK1906229.1"/>
    </source>
</evidence>
<proteinExistence type="predicted"/>
<keyword evidence="3" id="KW-1185">Reference proteome</keyword>
<comment type="caution">
    <text evidence="2">The sequence shown here is derived from an EMBL/GenBank/DDBJ whole genome shotgun (WGS) entry which is preliminary data.</text>
</comment>
<evidence type="ECO:0000313" key="3">
    <source>
        <dbReference type="Proteomes" id="UP001228049"/>
    </source>
</evidence>
<sequence length="81" mass="8688">MRLDAWLPQHLPWVATGLIPPGFLSRFAFRLSLCHASGLLTAAGTIREGDEEGGEVTGGADTPGFPPPARQNELYQTPLDT</sequence>
<protein>
    <submittedName>
        <fullName evidence="2">Glutamate 5-kinase</fullName>
    </submittedName>
</protein>
<accession>A0AAD9FLG3</accession>
<name>A0AAD9FLG3_DISEL</name>